<protein>
    <submittedName>
        <fullName evidence="4">Uncharacterized protein</fullName>
    </submittedName>
</protein>
<dbReference type="EMBL" id="MBFT01000443">
    <property type="protein sequence ID" value="PVU91053.1"/>
    <property type="molecule type" value="Genomic_DNA"/>
</dbReference>
<dbReference type="Proteomes" id="UP000245699">
    <property type="component" value="Unassembled WGS sequence"/>
</dbReference>
<keyword evidence="5" id="KW-1185">Reference proteome</keyword>
<dbReference type="Pfam" id="PF12796">
    <property type="entry name" value="Ank_2"/>
    <property type="match status" value="1"/>
</dbReference>
<evidence type="ECO:0000256" key="2">
    <source>
        <dbReference type="ARBA" id="ARBA00023043"/>
    </source>
</evidence>
<dbReference type="PANTHER" id="PTHR24123">
    <property type="entry name" value="ANKYRIN REPEAT-CONTAINING"/>
    <property type="match status" value="1"/>
</dbReference>
<evidence type="ECO:0000313" key="5">
    <source>
        <dbReference type="Proteomes" id="UP000245699"/>
    </source>
</evidence>
<dbReference type="STRING" id="61424.A0A2T9YFE6"/>
<dbReference type="InterPro" id="IPR036770">
    <property type="entry name" value="Ankyrin_rpt-contain_sf"/>
</dbReference>
<reference evidence="4 5" key="1">
    <citation type="journal article" date="2018" name="MBio">
        <title>Comparative Genomics Reveals the Core Gene Toolbox for the Fungus-Insect Symbiosis.</title>
        <authorList>
            <person name="Wang Y."/>
            <person name="Stata M."/>
            <person name="Wang W."/>
            <person name="Stajich J.E."/>
            <person name="White M.M."/>
            <person name="Moncalvo J.M."/>
        </authorList>
    </citation>
    <scope>NUCLEOTIDE SEQUENCE [LARGE SCALE GENOMIC DNA]</scope>
    <source>
        <strain evidence="4 5">AUS-77-4</strain>
    </source>
</reference>
<dbReference type="AlphaFoldDB" id="A0A2T9YFE6"/>
<evidence type="ECO:0000313" key="4">
    <source>
        <dbReference type="EMBL" id="PVU91053.1"/>
    </source>
</evidence>
<evidence type="ECO:0000256" key="3">
    <source>
        <dbReference type="PROSITE-ProRule" id="PRU00023"/>
    </source>
</evidence>
<sequence length="864" mass="100026">METQGKIPNNINCKFLNLGFDILSRIYVLAQNPNLSAVSKFLYEIGNSTSVQIEYNVLDKKQRVYFFCAPIGDCDMVIYKKDVLAGLIRRDILKYHDYLQLFRIVVEKEYMDLVEVLLAGSRVEPAEPYRDYINHTTVITSESDLYSVKPLIDINNRYSFYQTFSGNVKLFKLIEDAHKIQIDVINEHRMSPKKLIEKTRYINIHEKLSKYTYILFLKGFIENLDYKMVDYVLERIELEEQDFGECLNNAIYAGNKEMVEYIINVGKNLGFGIPDDAIEAGISSNNIYIIDYLIEMIGNLNISIYDIMEYGVNSDNVKVAEYYLDKGGKVEYNNYQFLKQASSMGNRKILNFLVDRINLSDIDSETKKELLSVKNIEFFSRLLDKGLDVQMYHDFLYFYDPEFPHEYLEYLQRLLDLGVNIYANESSILKEAVRYNDARVIRLIMKYSKKPHIKMESSFDHACANSYIEIASLLMNNDKSLAVKCKDMIYDFAIEEKLECLELFLKNGADMNTKQGRSIMSDGIRHGNKPLVSLLLRYGVEINYDDKNLFEYACKSRFYSVVKHFLEIENVSKDSIRKEFLKSCFSNHYEMLSIILNYSSYNERNILFSLSYGLPLNIVSRNGSKRIVDLFLEMGTVISYNRKIFLNACKFGYDGLIARIVNHWKIKGMPDKKIINKGLLMAVPTKNNKIAQILLEYAKGSKAKILRQNTLDELLVMVCDRGDFYSAKKIIEMGSNIDSIGNRTLLKVFLLENQNILNLLIENGLENKKIDIINFFTACKNGSLIDIQRLINSGVDINVCDSYGLKVASESGNLETVRLLLKNGSKFVSYLDIFYLADLSEYSYDDQDFGFFDYKNLYNYRVSL</sequence>
<dbReference type="InterPro" id="IPR002110">
    <property type="entry name" value="Ankyrin_rpt"/>
</dbReference>
<dbReference type="InterPro" id="IPR051165">
    <property type="entry name" value="Multifunctional_ANK_Repeat"/>
</dbReference>
<organism evidence="4 5">
    <name type="scientific">Furculomyces boomerangus</name>
    <dbReference type="NCBI Taxonomy" id="61424"/>
    <lineage>
        <taxon>Eukaryota</taxon>
        <taxon>Fungi</taxon>
        <taxon>Fungi incertae sedis</taxon>
        <taxon>Zoopagomycota</taxon>
        <taxon>Kickxellomycotina</taxon>
        <taxon>Harpellomycetes</taxon>
        <taxon>Harpellales</taxon>
        <taxon>Harpellaceae</taxon>
        <taxon>Furculomyces</taxon>
    </lineage>
</organism>
<dbReference type="SMART" id="SM00248">
    <property type="entry name" value="ANK"/>
    <property type="match status" value="11"/>
</dbReference>
<comment type="caution">
    <text evidence="4">The sequence shown here is derived from an EMBL/GenBank/DDBJ whole genome shotgun (WGS) entry which is preliminary data.</text>
</comment>
<dbReference type="PROSITE" id="PS50088">
    <property type="entry name" value="ANK_REPEAT"/>
    <property type="match status" value="1"/>
</dbReference>
<accession>A0A2T9YFE6</accession>
<gene>
    <name evidence="4" type="ORF">BB559_004329</name>
</gene>
<feature type="repeat" description="ANK" evidence="3">
    <location>
        <begin position="515"/>
        <end position="547"/>
    </location>
</feature>
<dbReference type="OrthoDB" id="19014at2759"/>
<keyword evidence="1" id="KW-0677">Repeat</keyword>
<dbReference type="SUPFAM" id="SSF48403">
    <property type="entry name" value="Ankyrin repeat"/>
    <property type="match status" value="3"/>
</dbReference>
<name>A0A2T9YFE6_9FUNG</name>
<keyword evidence="2 3" id="KW-0040">ANK repeat</keyword>
<evidence type="ECO:0000256" key="1">
    <source>
        <dbReference type="ARBA" id="ARBA00022737"/>
    </source>
</evidence>
<dbReference type="Gene3D" id="1.25.40.20">
    <property type="entry name" value="Ankyrin repeat-containing domain"/>
    <property type="match status" value="3"/>
</dbReference>
<proteinExistence type="predicted"/>